<dbReference type="AlphaFoldDB" id="A0A0V1IQF3"/>
<comment type="caution">
    <text evidence="1">The sequence shown here is derived from an EMBL/GenBank/DDBJ whole genome shotgun (WGS) entry which is preliminary data.</text>
</comment>
<gene>
    <name evidence="1" type="ORF">T4B_2964</name>
</gene>
<evidence type="ECO:0000313" key="2">
    <source>
        <dbReference type="Proteomes" id="UP000054805"/>
    </source>
</evidence>
<accession>A0A0V1IQF3</accession>
<dbReference type="EMBL" id="JYDS01000109">
    <property type="protein sequence ID" value="KRZ25034.1"/>
    <property type="molecule type" value="Genomic_DNA"/>
</dbReference>
<name>A0A0V1IQF3_TRIPS</name>
<protein>
    <submittedName>
        <fullName evidence="1">Uncharacterized protein</fullName>
    </submittedName>
</protein>
<proteinExistence type="predicted"/>
<reference evidence="1 2" key="1">
    <citation type="submission" date="2015-01" db="EMBL/GenBank/DDBJ databases">
        <title>Evolution of Trichinella species and genotypes.</title>
        <authorList>
            <person name="Korhonen P.K."/>
            <person name="Edoardo P."/>
            <person name="Giuseppe L.R."/>
            <person name="Gasser R.B."/>
        </authorList>
    </citation>
    <scope>NUCLEOTIDE SEQUENCE [LARGE SCALE GENOMIC DNA]</scope>
    <source>
        <strain evidence="1">ISS588</strain>
    </source>
</reference>
<keyword evidence="2" id="KW-1185">Reference proteome</keyword>
<sequence>MKNADDRMIPYTSHSVILWYGFCLLSLKLFEQSIRVSSTIIISDLYKSRSVNSKLIIVMKVVTIRNNMFVNQQQQQQQQSRYLINNKIWSQLEEF</sequence>
<evidence type="ECO:0000313" key="1">
    <source>
        <dbReference type="EMBL" id="KRZ25034.1"/>
    </source>
</evidence>
<dbReference type="Proteomes" id="UP000054805">
    <property type="component" value="Unassembled WGS sequence"/>
</dbReference>
<organism evidence="1 2">
    <name type="scientific">Trichinella pseudospiralis</name>
    <name type="common">Parasitic roundworm</name>
    <dbReference type="NCBI Taxonomy" id="6337"/>
    <lineage>
        <taxon>Eukaryota</taxon>
        <taxon>Metazoa</taxon>
        <taxon>Ecdysozoa</taxon>
        <taxon>Nematoda</taxon>
        <taxon>Enoplea</taxon>
        <taxon>Dorylaimia</taxon>
        <taxon>Trichinellida</taxon>
        <taxon>Trichinellidae</taxon>
        <taxon>Trichinella</taxon>
    </lineage>
</organism>